<protein>
    <submittedName>
        <fullName evidence="1">Uncharacterized protein</fullName>
    </submittedName>
</protein>
<dbReference type="Proteomes" id="UP000308730">
    <property type="component" value="Unassembled WGS sequence"/>
</dbReference>
<proteinExistence type="predicted"/>
<name>A0A4S4MXI0_9APHY</name>
<evidence type="ECO:0000313" key="1">
    <source>
        <dbReference type="EMBL" id="THH30307.1"/>
    </source>
</evidence>
<keyword evidence="2" id="KW-1185">Reference proteome</keyword>
<reference evidence="1 2" key="1">
    <citation type="submission" date="2019-02" db="EMBL/GenBank/DDBJ databases">
        <title>Genome sequencing of the rare red list fungi Antrodiella citrinella (Flaviporus citrinellus).</title>
        <authorList>
            <person name="Buettner E."/>
            <person name="Kellner H."/>
        </authorList>
    </citation>
    <scope>NUCLEOTIDE SEQUENCE [LARGE SCALE GENOMIC DNA]</scope>
    <source>
        <strain evidence="1 2">DSM 108506</strain>
    </source>
</reference>
<organism evidence="1 2">
    <name type="scientific">Antrodiella citrinella</name>
    <dbReference type="NCBI Taxonomy" id="2447956"/>
    <lineage>
        <taxon>Eukaryota</taxon>
        <taxon>Fungi</taxon>
        <taxon>Dikarya</taxon>
        <taxon>Basidiomycota</taxon>
        <taxon>Agaricomycotina</taxon>
        <taxon>Agaricomycetes</taxon>
        <taxon>Polyporales</taxon>
        <taxon>Steccherinaceae</taxon>
        <taxon>Antrodiella</taxon>
    </lineage>
</organism>
<accession>A0A4S4MXI0</accession>
<dbReference type="OrthoDB" id="5186at2759"/>
<gene>
    <name evidence="1" type="ORF">EUX98_g3868</name>
</gene>
<sequence length="311" mass="34861">MAEIHDPLRINLKKQTQELLNQLPPTSPHVITLHNAKTRSELLTALSNILYLRAFTVAVTALFRPILLDLCSRWLLDSHDREDKLEAFAVLLEVHTELYPVLSAFLRQPDFKGGPLASITAAQDIPAFDTHRLQRILLAYYRILQTNRELPSLLSWSLTPLSLLMWTPHPDAGVRYLAIRCYALQSGMGEGQRVQAEHEILGEAAHVDCPLHYGQNFDGTPVFLDGWLLPLVDAERVAKLRQSLLDPQNYYSSEDDSSIEPIHPAELSPYIVNIHGILMFCESGARELDSTLIATPSAVEALHTLATHLSL</sequence>
<dbReference type="AlphaFoldDB" id="A0A4S4MXI0"/>
<comment type="caution">
    <text evidence="1">The sequence shown here is derived from an EMBL/GenBank/DDBJ whole genome shotgun (WGS) entry which is preliminary data.</text>
</comment>
<evidence type="ECO:0000313" key="2">
    <source>
        <dbReference type="Proteomes" id="UP000308730"/>
    </source>
</evidence>
<feature type="non-terminal residue" evidence="1">
    <location>
        <position position="311"/>
    </location>
</feature>
<dbReference type="EMBL" id="SGPM01000086">
    <property type="protein sequence ID" value="THH30307.1"/>
    <property type="molecule type" value="Genomic_DNA"/>
</dbReference>